<name>A0ABP8Z563_9ACTN</name>
<organism evidence="7 8">
    <name type="scientific">Gordonia alkaliphila</name>
    <dbReference type="NCBI Taxonomy" id="1053547"/>
    <lineage>
        <taxon>Bacteria</taxon>
        <taxon>Bacillati</taxon>
        <taxon>Actinomycetota</taxon>
        <taxon>Actinomycetes</taxon>
        <taxon>Mycobacteriales</taxon>
        <taxon>Gordoniaceae</taxon>
        <taxon>Gordonia</taxon>
    </lineage>
</organism>
<keyword evidence="8" id="KW-1185">Reference proteome</keyword>
<dbReference type="PANTHER" id="PTHR47359:SF3">
    <property type="entry name" value="NLP_P60 DOMAIN-CONTAINING PROTEIN-RELATED"/>
    <property type="match status" value="1"/>
</dbReference>
<dbReference type="EMBL" id="BAABIE010000006">
    <property type="protein sequence ID" value="GAA4746780.1"/>
    <property type="molecule type" value="Genomic_DNA"/>
</dbReference>
<feature type="signal peptide" evidence="5">
    <location>
        <begin position="1"/>
        <end position="30"/>
    </location>
</feature>
<feature type="chain" id="PRO_5045353163" evidence="5">
    <location>
        <begin position="31"/>
        <end position="343"/>
    </location>
</feature>
<dbReference type="SUPFAM" id="SSF54001">
    <property type="entry name" value="Cysteine proteinases"/>
    <property type="match status" value="1"/>
</dbReference>
<evidence type="ECO:0000313" key="8">
    <source>
        <dbReference type="Proteomes" id="UP001500822"/>
    </source>
</evidence>
<evidence type="ECO:0000256" key="2">
    <source>
        <dbReference type="ARBA" id="ARBA00022670"/>
    </source>
</evidence>
<dbReference type="InterPro" id="IPR000064">
    <property type="entry name" value="NLP_P60_dom"/>
</dbReference>
<dbReference type="PANTHER" id="PTHR47359">
    <property type="entry name" value="PEPTIDOGLYCAN DL-ENDOPEPTIDASE CWLO"/>
    <property type="match status" value="1"/>
</dbReference>
<keyword evidence="3 7" id="KW-0378">Hydrolase</keyword>
<reference evidence="8" key="1">
    <citation type="journal article" date="2019" name="Int. J. Syst. Evol. Microbiol.">
        <title>The Global Catalogue of Microorganisms (GCM) 10K type strain sequencing project: providing services to taxonomists for standard genome sequencing and annotation.</title>
        <authorList>
            <consortium name="The Broad Institute Genomics Platform"/>
            <consortium name="The Broad Institute Genome Sequencing Center for Infectious Disease"/>
            <person name="Wu L."/>
            <person name="Ma J."/>
        </authorList>
    </citation>
    <scope>NUCLEOTIDE SEQUENCE [LARGE SCALE GENOMIC DNA]</scope>
    <source>
        <strain evidence="8">JCM 18077</strain>
    </source>
</reference>
<feature type="domain" description="NlpC/P60" evidence="6">
    <location>
        <begin position="228"/>
        <end position="343"/>
    </location>
</feature>
<evidence type="ECO:0000259" key="6">
    <source>
        <dbReference type="PROSITE" id="PS51935"/>
    </source>
</evidence>
<dbReference type="PROSITE" id="PS51935">
    <property type="entry name" value="NLPC_P60"/>
    <property type="match status" value="1"/>
</dbReference>
<proteinExistence type="inferred from homology"/>
<protein>
    <submittedName>
        <fullName evidence="7">Peptidoglycan hydrolase RipC</fullName>
    </submittedName>
</protein>
<evidence type="ECO:0000256" key="5">
    <source>
        <dbReference type="SAM" id="SignalP"/>
    </source>
</evidence>
<comment type="similarity">
    <text evidence="1">Belongs to the peptidase C40 family.</text>
</comment>
<keyword evidence="2" id="KW-0645">Protease</keyword>
<evidence type="ECO:0000313" key="7">
    <source>
        <dbReference type="EMBL" id="GAA4746780.1"/>
    </source>
</evidence>
<comment type="caution">
    <text evidence="7">The sequence shown here is derived from an EMBL/GenBank/DDBJ whole genome shotgun (WGS) entry which is preliminary data.</text>
</comment>
<dbReference type="Pfam" id="PF00877">
    <property type="entry name" value="NLPC_P60"/>
    <property type="match status" value="1"/>
</dbReference>
<keyword evidence="5" id="KW-0732">Signal</keyword>
<accession>A0ABP8Z563</accession>
<evidence type="ECO:0000256" key="4">
    <source>
        <dbReference type="ARBA" id="ARBA00022807"/>
    </source>
</evidence>
<dbReference type="Proteomes" id="UP001500822">
    <property type="component" value="Unassembled WGS sequence"/>
</dbReference>
<dbReference type="InterPro" id="IPR051794">
    <property type="entry name" value="PG_Endopeptidase_C40"/>
</dbReference>
<sequence length="343" mass="36365">MTVARRTLPFVAALMAAATLATTQPGPVFAEPTGGPQSVLARYKQMSIQAEKSAEAMNKAQVEYDKQRGVVVTQRKASVSAQRRLDAANAKMSAAQTKLDALARASYRGARVNRLYAVLVSDSPQDLLNNMSDLEVLSRQSAADLKSIKGIAKDASNAKKSADQAAAAASTAVKDAARKRGDLQAKQADLQLEAVAVRAVYKSMTGKELAALRGPKYSFDAKAVPKGTSPATVAVHAALSRVGDPYVWGATGPDEFDCSGLMLWAYKQAGKTIPRTSEAQLAGGKAVDRKDIKPGDLIIYYPDAHHVGLYVGNGYVIHASTFGVPVAVVPIDKAGPYNSARRY</sequence>
<dbReference type="Gene3D" id="3.90.1720.10">
    <property type="entry name" value="endopeptidase domain like (from Nostoc punctiforme)"/>
    <property type="match status" value="1"/>
</dbReference>
<evidence type="ECO:0000256" key="3">
    <source>
        <dbReference type="ARBA" id="ARBA00022801"/>
    </source>
</evidence>
<gene>
    <name evidence="7" type="primary">ripC</name>
    <name evidence="7" type="ORF">GCM10023217_15740</name>
</gene>
<dbReference type="GO" id="GO:0016787">
    <property type="term" value="F:hydrolase activity"/>
    <property type="evidence" value="ECO:0007669"/>
    <property type="project" value="UniProtKB-KW"/>
</dbReference>
<keyword evidence="4" id="KW-0788">Thiol protease</keyword>
<dbReference type="InterPro" id="IPR038765">
    <property type="entry name" value="Papain-like_cys_pep_sf"/>
</dbReference>
<evidence type="ECO:0000256" key="1">
    <source>
        <dbReference type="ARBA" id="ARBA00007074"/>
    </source>
</evidence>